<gene>
    <name evidence="10" type="ORF">VOLCADRAFT_99616</name>
</gene>
<keyword evidence="5 6" id="KW-0040">ANK repeat</keyword>
<dbReference type="eggNOG" id="KOG4177">
    <property type="taxonomic scope" value="Eukaryota"/>
</dbReference>
<dbReference type="EMBL" id="GL378412">
    <property type="protein sequence ID" value="EFJ40568.1"/>
    <property type="molecule type" value="Genomic_DNA"/>
</dbReference>
<protein>
    <recommendedName>
        <fullName evidence="9">RING-type domain-containing protein</fullName>
    </recommendedName>
</protein>
<dbReference type="PROSITE" id="PS00518">
    <property type="entry name" value="ZF_RING_1"/>
    <property type="match status" value="1"/>
</dbReference>
<dbReference type="AlphaFoldDB" id="D8UI84"/>
<dbReference type="PROSITE" id="PS50089">
    <property type="entry name" value="ZF_RING_2"/>
    <property type="match status" value="1"/>
</dbReference>
<sequence>MFTFQLCCIIENVLLDARSPAKQRAISRTYKYQPPVPTRINLSPSAMGCSPSTLAVAALNRSLETGEGPDVLQSKLQTSPWLLSATTAVLSSTAGTPLHTACERKQVEVVQQMLSFLSGASLSVVREALQPYCRRNDLPLPHSVAEGVRIAVGMVNCKGGPDAPHVRVCGWQSRAGQTANGAAALLGSPSGLTLPPGASEPSRAGVRYVNVRTSSGLSALHYAAFFDHPAAVEELLRHDPHINAATSSHSYDVDTSCDALSTPLHFAAVLHPTTPGGTRARDPRLRANHGHRTPWQVAVDHHPEQRELLQLLHPGTPLEEVVELLAASGTGAAAGGAPSSSASASQQQLLPLSLLPPFGGGMGARTGPASLASIAAAALQTRLLGELQRLLLPPSPPLQLLLQQKQQQQEGSSSPHVLQLGSKAVTGSSSGSSRSEARATGPVGDVEVRGRRRGKGALVAEAVEEEEEEAEEVFCGVCFVEREAVAPAGCGHGVCGRCAERMCRMALGPGSSKPPRPLLCPFCRREVTGFVGLAAREVRQSGWGRHPCKHVRNIARKVTRYCGADIPIGSLSATEIYRCMEIYVIVCPKYGLKYGL</sequence>
<keyword evidence="3 7" id="KW-0863">Zinc-finger</keyword>
<keyword evidence="4" id="KW-0862">Zinc</keyword>
<evidence type="ECO:0000313" key="11">
    <source>
        <dbReference type="Proteomes" id="UP000001058"/>
    </source>
</evidence>
<dbReference type="SMART" id="SM00248">
    <property type="entry name" value="ANK"/>
    <property type="match status" value="2"/>
</dbReference>
<evidence type="ECO:0000256" key="8">
    <source>
        <dbReference type="SAM" id="MobiDB-lite"/>
    </source>
</evidence>
<dbReference type="Pfam" id="PF00023">
    <property type="entry name" value="Ank"/>
    <property type="match status" value="1"/>
</dbReference>
<evidence type="ECO:0000256" key="4">
    <source>
        <dbReference type="ARBA" id="ARBA00022833"/>
    </source>
</evidence>
<dbReference type="PROSITE" id="PS50088">
    <property type="entry name" value="ANK_REPEAT"/>
    <property type="match status" value="1"/>
</dbReference>
<dbReference type="KEGG" id="vcn:VOLCADRAFT_99616"/>
<evidence type="ECO:0000259" key="9">
    <source>
        <dbReference type="PROSITE" id="PS50089"/>
    </source>
</evidence>
<dbReference type="SUPFAM" id="SSF48403">
    <property type="entry name" value="Ankyrin repeat"/>
    <property type="match status" value="1"/>
</dbReference>
<evidence type="ECO:0000256" key="7">
    <source>
        <dbReference type="PROSITE-ProRule" id="PRU00175"/>
    </source>
</evidence>
<reference evidence="10 11" key="1">
    <citation type="journal article" date="2010" name="Science">
        <title>Genomic analysis of organismal complexity in the multicellular green alga Volvox carteri.</title>
        <authorList>
            <person name="Prochnik S.E."/>
            <person name="Umen J."/>
            <person name="Nedelcu A.M."/>
            <person name="Hallmann A."/>
            <person name="Miller S.M."/>
            <person name="Nishii I."/>
            <person name="Ferris P."/>
            <person name="Kuo A."/>
            <person name="Mitros T."/>
            <person name="Fritz-Laylin L.K."/>
            <person name="Hellsten U."/>
            <person name="Chapman J."/>
            <person name="Simakov O."/>
            <person name="Rensing S.A."/>
            <person name="Terry A."/>
            <person name="Pangilinan J."/>
            <person name="Kapitonov V."/>
            <person name="Jurka J."/>
            <person name="Salamov A."/>
            <person name="Shapiro H."/>
            <person name="Schmutz J."/>
            <person name="Grimwood J."/>
            <person name="Lindquist E."/>
            <person name="Lucas S."/>
            <person name="Grigoriev I.V."/>
            <person name="Schmitt R."/>
            <person name="Kirk D."/>
            <person name="Rokhsar D.S."/>
        </authorList>
    </citation>
    <scope>NUCLEOTIDE SEQUENCE [LARGE SCALE GENOMIC DNA]</scope>
    <source>
        <strain evidence="11">f. Nagariensis / Eve</strain>
    </source>
</reference>
<dbReference type="RefSeq" id="XP_002958346.1">
    <property type="nucleotide sequence ID" value="XM_002958300.1"/>
</dbReference>
<evidence type="ECO:0000256" key="5">
    <source>
        <dbReference type="ARBA" id="ARBA00023043"/>
    </source>
</evidence>
<feature type="region of interest" description="Disordered" evidence="8">
    <location>
        <begin position="402"/>
        <end position="445"/>
    </location>
</feature>
<feature type="domain" description="RING-type" evidence="9">
    <location>
        <begin position="475"/>
        <end position="524"/>
    </location>
</feature>
<dbReference type="GO" id="GO:0008270">
    <property type="term" value="F:zinc ion binding"/>
    <property type="evidence" value="ECO:0007669"/>
    <property type="project" value="UniProtKB-KW"/>
</dbReference>
<dbReference type="InterPro" id="IPR017907">
    <property type="entry name" value="Znf_RING_CS"/>
</dbReference>
<evidence type="ECO:0000256" key="2">
    <source>
        <dbReference type="ARBA" id="ARBA00022737"/>
    </source>
</evidence>
<dbReference type="InParanoid" id="D8UI84"/>
<dbReference type="Proteomes" id="UP000001058">
    <property type="component" value="Unassembled WGS sequence"/>
</dbReference>
<dbReference type="InterPro" id="IPR013083">
    <property type="entry name" value="Znf_RING/FYVE/PHD"/>
</dbReference>
<dbReference type="PANTHER" id="PTHR24161">
    <property type="entry name" value="ANK_REP_REGION DOMAIN-CONTAINING PROTEIN-RELATED"/>
    <property type="match status" value="1"/>
</dbReference>
<dbReference type="Gene3D" id="3.30.40.10">
    <property type="entry name" value="Zinc/RING finger domain, C3HC4 (zinc finger)"/>
    <property type="match status" value="1"/>
</dbReference>
<name>D8UI84_VOLCA</name>
<keyword evidence="11" id="KW-1185">Reference proteome</keyword>
<keyword evidence="1" id="KW-0479">Metal-binding</keyword>
<dbReference type="STRING" id="3068.D8UI84"/>
<evidence type="ECO:0000256" key="3">
    <source>
        <dbReference type="ARBA" id="ARBA00022771"/>
    </source>
</evidence>
<dbReference type="InterPro" id="IPR001841">
    <property type="entry name" value="Znf_RING"/>
</dbReference>
<dbReference type="Gene3D" id="1.25.40.20">
    <property type="entry name" value="Ankyrin repeat-containing domain"/>
    <property type="match status" value="1"/>
</dbReference>
<feature type="repeat" description="ANK" evidence="6">
    <location>
        <begin position="215"/>
        <end position="247"/>
    </location>
</feature>
<evidence type="ECO:0000256" key="1">
    <source>
        <dbReference type="ARBA" id="ARBA00022723"/>
    </source>
</evidence>
<accession>D8UI84</accession>
<dbReference type="InterPro" id="IPR002110">
    <property type="entry name" value="Ankyrin_rpt"/>
</dbReference>
<evidence type="ECO:0000313" key="10">
    <source>
        <dbReference type="EMBL" id="EFJ40568.1"/>
    </source>
</evidence>
<dbReference type="SUPFAM" id="SSF57850">
    <property type="entry name" value="RING/U-box"/>
    <property type="match status" value="1"/>
</dbReference>
<dbReference type="OrthoDB" id="534630at2759"/>
<dbReference type="FunCoup" id="D8UI84">
    <property type="interactions" value="287"/>
</dbReference>
<proteinExistence type="predicted"/>
<dbReference type="PANTHER" id="PTHR24161:SF85">
    <property type="entry name" value="PALMITOYLTRANSFERASE HIP14"/>
    <property type="match status" value="1"/>
</dbReference>
<evidence type="ECO:0000256" key="6">
    <source>
        <dbReference type="PROSITE-ProRule" id="PRU00023"/>
    </source>
</evidence>
<organism evidence="11">
    <name type="scientific">Volvox carteri f. nagariensis</name>
    <dbReference type="NCBI Taxonomy" id="3068"/>
    <lineage>
        <taxon>Eukaryota</taxon>
        <taxon>Viridiplantae</taxon>
        <taxon>Chlorophyta</taxon>
        <taxon>core chlorophytes</taxon>
        <taxon>Chlorophyceae</taxon>
        <taxon>CS clade</taxon>
        <taxon>Chlamydomonadales</taxon>
        <taxon>Volvocaceae</taxon>
        <taxon>Volvox</taxon>
    </lineage>
</organism>
<keyword evidence="2" id="KW-0677">Repeat</keyword>
<dbReference type="InterPro" id="IPR036770">
    <property type="entry name" value="Ankyrin_rpt-contain_sf"/>
</dbReference>
<dbReference type="GeneID" id="9620954"/>